<dbReference type="InterPro" id="IPR046357">
    <property type="entry name" value="PPIase_dom_sf"/>
</dbReference>
<dbReference type="SUPFAM" id="SSF54534">
    <property type="entry name" value="FKBP-like"/>
    <property type="match status" value="1"/>
</dbReference>
<keyword evidence="5 9" id="KW-0697">Rotamase</keyword>
<dbReference type="Gene3D" id="3.10.50.40">
    <property type="match status" value="1"/>
</dbReference>
<organism evidence="12 13">
    <name type="scientific">Dyella japonica A8</name>
    <dbReference type="NCBI Taxonomy" id="1217721"/>
    <lineage>
        <taxon>Bacteria</taxon>
        <taxon>Pseudomonadati</taxon>
        <taxon>Pseudomonadota</taxon>
        <taxon>Gammaproteobacteria</taxon>
        <taxon>Lysobacterales</taxon>
        <taxon>Rhodanobacteraceae</taxon>
        <taxon>Dyella</taxon>
    </lineage>
</organism>
<feature type="domain" description="PPIase FKBP-type" evidence="11">
    <location>
        <begin position="6"/>
        <end position="80"/>
    </location>
</feature>
<evidence type="ECO:0000256" key="8">
    <source>
        <dbReference type="ARBA" id="ARBA00037071"/>
    </source>
</evidence>
<evidence type="ECO:0000259" key="11">
    <source>
        <dbReference type="PROSITE" id="PS50059"/>
    </source>
</evidence>
<dbReference type="Pfam" id="PF00254">
    <property type="entry name" value="FKBP_C"/>
    <property type="match status" value="1"/>
</dbReference>
<keyword evidence="4" id="KW-0963">Cytoplasm</keyword>
<keyword evidence="13" id="KW-1185">Reference proteome</keyword>
<gene>
    <name evidence="12" type="ORF">HY57_09275</name>
</gene>
<reference evidence="12 13" key="1">
    <citation type="submission" date="2014-07" db="EMBL/GenBank/DDBJ databases">
        <title>Complete Genome Sequence of Dyella japonica Strain A8 Isolated from Malaysian Tropical Soil.</title>
        <authorList>
            <person name="Hui R.K.H."/>
            <person name="Chen J.-W."/>
            <person name="Chan K.-G."/>
            <person name="Leung F.C.C."/>
        </authorList>
    </citation>
    <scope>NUCLEOTIDE SEQUENCE [LARGE SCALE GENOMIC DNA]</scope>
    <source>
        <strain evidence="12 13">A8</strain>
    </source>
</reference>
<evidence type="ECO:0000256" key="7">
    <source>
        <dbReference type="ARBA" id="ARBA00023235"/>
    </source>
</evidence>
<comment type="subcellular location">
    <subcellularLocation>
        <location evidence="2">Cytoplasm</location>
    </subcellularLocation>
</comment>
<comment type="similarity">
    <text evidence="3 10">Belongs to the FKBP-type PPIase family.</text>
</comment>
<proteinExistence type="inferred from homology"/>
<evidence type="ECO:0000256" key="5">
    <source>
        <dbReference type="ARBA" id="ARBA00023110"/>
    </source>
</evidence>
<comment type="function">
    <text evidence="8">Also involved in hydrogenase metallocenter assembly, probably by participating in the nickel insertion step. This function in hydrogenase biosynthesis requires chaperone activity and the presence of the metal-binding domain, but not PPIase activity.</text>
</comment>
<keyword evidence="7 9" id="KW-0413">Isomerase</keyword>
<protein>
    <recommendedName>
        <fullName evidence="10">Peptidyl-prolyl cis-trans isomerase</fullName>
        <ecNumber evidence="10">5.2.1.8</ecNumber>
    </recommendedName>
</protein>
<comment type="catalytic activity">
    <reaction evidence="1 9 10">
        <text>[protein]-peptidylproline (omega=180) = [protein]-peptidylproline (omega=0)</text>
        <dbReference type="Rhea" id="RHEA:16237"/>
        <dbReference type="Rhea" id="RHEA-COMP:10747"/>
        <dbReference type="Rhea" id="RHEA-COMP:10748"/>
        <dbReference type="ChEBI" id="CHEBI:83833"/>
        <dbReference type="ChEBI" id="CHEBI:83834"/>
        <dbReference type="EC" id="5.2.1.8"/>
    </reaction>
</comment>
<name>A0A075JZS6_9GAMM</name>
<evidence type="ECO:0000256" key="6">
    <source>
        <dbReference type="ARBA" id="ARBA00023186"/>
    </source>
</evidence>
<dbReference type="GO" id="GO:0005737">
    <property type="term" value="C:cytoplasm"/>
    <property type="evidence" value="ECO:0007669"/>
    <property type="project" value="UniProtKB-SubCell"/>
</dbReference>
<keyword evidence="6" id="KW-0143">Chaperone</keyword>
<evidence type="ECO:0000256" key="9">
    <source>
        <dbReference type="PROSITE-ProRule" id="PRU00277"/>
    </source>
</evidence>
<dbReference type="PANTHER" id="PTHR47861">
    <property type="entry name" value="FKBP-TYPE PEPTIDYL-PROLYL CIS-TRANS ISOMERASE SLYD"/>
    <property type="match status" value="1"/>
</dbReference>
<dbReference type="GO" id="GO:0003755">
    <property type="term" value="F:peptidyl-prolyl cis-trans isomerase activity"/>
    <property type="evidence" value="ECO:0007669"/>
    <property type="project" value="UniProtKB-UniRule"/>
</dbReference>
<evidence type="ECO:0000256" key="10">
    <source>
        <dbReference type="RuleBase" id="RU003915"/>
    </source>
</evidence>
<evidence type="ECO:0000256" key="3">
    <source>
        <dbReference type="ARBA" id="ARBA00006577"/>
    </source>
</evidence>
<accession>A0A075JZS6</accession>
<sequence length="161" mass="17510">MKAGKDKVISLHYTLTVDGEKVESSLDRNEPLWILLGHGQLIPGLEKALEGREAGENLQVEVTAAEGYGERQEGMTQRVPKKYFQQAAKLKPGMTTVLALKEGGHRVVVVQKVGMSTVDVDLNHPMAGKTLNFDVTVNEVRDGTEEEIAHGHAHPPGAEAH</sequence>
<dbReference type="PANTHER" id="PTHR47861:SF3">
    <property type="entry name" value="FKBP-TYPE PEPTIDYL-PROLYL CIS-TRANS ISOMERASE SLYD"/>
    <property type="match status" value="1"/>
</dbReference>
<evidence type="ECO:0000256" key="1">
    <source>
        <dbReference type="ARBA" id="ARBA00000971"/>
    </source>
</evidence>
<dbReference type="EC" id="5.2.1.8" evidence="10"/>
<evidence type="ECO:0000313" key="13">
    <source>
        <dbReference type="Proteomes" id="UP000027987"/>
    </source>
</evidence>
<dbReference type="OrthoDB" id="9808891at2"/>
<evidence type="ECO:0000256" key="4">
    <source>
        <dbReference type="ARBA" id="ARBA00022490"/>
    </source>
</evidence>
<dbReference type="STRING" id="1217721.HY57_09275"/>
<dbReference type="InterPro" id="IPR001179">
    <property type="entry name" value="PPIase_FKBP_dom"/>
</dbReference>
<evidence type="ECO:0000313" key="12">
    <source>
        <dbReference type="EMBL" id="AIF47449.1"/>
    </source>
</evidence>
<dbReference type="PROSITE" id="PS50059">
    <property type="entry name" value="FKBP_PPIASE"/>
    <property type="match status" value="1"/>
</dbReference>
<evidence type="ECO:0000256" key="2">
    <source>
        <dbReference type="ARBA" id="ARBA00004496"/>
    </source>
</evidence>
<dbReference type="AlphaFoldDB" id="A0A075JZS6"/>
<dbReference type="RefSeq" id="WP_019463695.1">
    <property type="nucleotide sequence ID" value="NZ_ALOY01000071.1"/>
</dbReference>
<dbReference type="KEGG" id="dja:HY57_09275"/>
<dbReference type="EMBL" id="CP008884">
    <property type="protein sequence ID" value="AIF47449.1"/>
    <property type="molecule type" value="Genomic_DNA"/>
</dbReference>
<dbReference type="PATRIC" id="fig|1217721.7.peg.1922"/>
<dbReference type="HOGENOM" id="CLU_098197_1_0_6"/>
<dbReference type="Proteomes" id="UP000027987">
    <property type="component" value="Chromosome"/>
</dbReference>
<dbReference type="GO" id="GO:0042026">
    <property type="term" value="P:protein refolding"/>
    <property type="evidence" value="ECO:0007669"/>
    <property type="project" value="UniProtKB-ARBA"/>
</dbReference>